<dbReference type="CDD" id="cd00009">
    <property type="entry name" value="AAA"/>
    <property type="match status" value="1"/>
</dbReference>
<protein>
    <submittedName>
        <fullName evidence="3">AAA family ATPase</fullName>
    </submittedName>
</protein>
<dbReference type="Proteomes" id="UP000460715">
    <property type="component" value="Unassembled WGS sequence"/>
</dbReference>
<dbReference type="RefSeq" id="WP_160939531.1">
    <property type="nucleotide sequence ID" value="NZ_SNVJ01000046.1"/>
</dbReference>
<dbReference type="GO" id="GO:0005524">
    <property type="term" value="F:ATP binding"/>
    <property type="evidence" value="ECO:0007669"/>
    <property type="project" value="InterPro"/>
</dbReference>
<reference evidence="3 4" key="1">
    <citation type="submission" date="2019-03" db="EMBL/GenBank/DDBJ databases">
        <title>Roseomonas sp. a novel Roseomonas species isolated from Sea whip Gorgonian.</title>
        <authorList>
            <person name="Li F."/>
            <person name="Pan X."/>
            <person name="Huang S."/>
            <person name="Li Z."/>
            <person name="Meng B."/>
        </authorList>
    </citation>
    <scope>NUCLEOTIDE SEQUENCE [LARGE SCALE GENOMIC DNA]</scope>
    <source>
        <strain evidence="3 4">M0104</strain>
    </source>
</reference>
<dbReference type="AlphaFoldDB" id="A0A845BLV7"/>
<organism evidence="3 4">
    <name type="scientific">Teichococcus coralli</name>
    <dbReference type="NCBI Taxonomy" id="2545983"/>
    <lineage>
        <taxon>Bacteria</taxon>
        <taxon>Pseudomonadati</taxon>
        <taxon>Pseudomonadota</taxon>
        <taxon>Alphaproteobacteria</taxon>
        <taxon>Acetobacterales</taxon>
        <taxon>Roseomonadaceae</taxon>
        <taxon>Roseomonas</taxon>
    </lineage>
</organism>
<dbReference type="InterPro" id="IPR052934">
    <property type="entry name" value="Methyl-DNA_Rec/Restrict_Enz"/>
</dbReference>
<keyword evidence="4" id="KW-1185">Reference proteome</keyword>
<dbReference type="PANTHER" id="PTHR37291">
    <property type="entry name" value="5-METHYLCYTOSINE-SPECIFIC RESTRICTION ENZYME B"/>
    <property type="match status" value="1"/>
</dbReference>
<proteinExistence type="predicted"/>
<dbReference type="Gene3D" id="3.40.50.300">
    <property type="entry name" value="P-loop containing nucleotide triphosphate hydrolases"/>
    <property type="match status" value="1"/>
</dbReference>
<evidence type="ECO:0000313" key="3">
    <source>
        <dbReference type="EMBL" id="MXP66122.1"/>
    </source>
</evidence>
<dbReference type="GO" id="GO:0016887">
    <property type="term" value="F:ATP hydrolysis activity"/>
    <property type="evidence" value="ECO:0007669"/>
    <property type="project" value="InterPro"/>
</dbReference>
<dbReference type="Pfam" id="PF07728">
    <property type="entry name" value="AAA_5"/>
    <property type="match status" value="1"/>
</dbReference>
<dbReference type="InterPro" id="IPR011704">
    <property type="entry name" value="ATPase_dyneun-rel_AAA"/>
</dbReference>
<dbReference type="InterPro" id="IPR003593">
    <property type="entry name" value="AAA+_ATPase"/>
</dbReference>
<feature type="region of interest" description="Disordered" evidence="1">
    <location>
        <begin position="395"/>
        <end position="414"/>
    </location>
</feature>
<sequence length="713" mass="81140">MSFTWIPFYEDLAHRLLDWEDRQPDLVAFLERLRVAGLPATPVNDRDVTGARVLLREIDPFTFLGACNRTLRHEQRLLIAGEMGRLLGTAVPPPSDFDGIPVLNNQRSWFFSYADERQPTDVPALWRNFRLALGQSPLEDPAFAASFDAALAVRGVNVNLTMGLFWIRPRVFLNLDSTNRAYLGEDLPRGGLSFEGYREILARAAVRFPSFPDLSLAAWRRATEEGGTPPAAEPARPSAEPTYWMVGAFWDGSDPPDQTERFRQEGIWENGYTDKYLDEVRSIAVGDRIAIKAAFSQKSGLPFDAGGRTVSCMEVKAVGTVVKNRGDGRVVEVEWEDRPPPGRWYFYTSRRTTWRLRRGHQSEEYTRRLIDFAFRGVPQDYEWFRQRSWNEYTAPDTVVQDDPAGEDEPAPRGPTLRPYALEDMVAEGVFVPQEDLSRALDRLRSKKNLILQGPPGVGKTFLARRLAYALMQEEDPARVEAVQFHPSYAYEDFVRGYRPVSGKAGTFALQDGVFHRFCQRAAEDPDRDYVFIIDEINRGNLAAIFGELLMLLEADKRGPDFGVPLVYQHDEEEERFHVPPRLHVIGMMNLADRSLAMVDYALRRRFGFLTLRPAYRSDAFHGWLTERGMDAALVERIVERMVALNEVIAADPLLGDHYEVGHSFFCPKGRDFSGLDRAWFEGIVETEIAPLLEEYWFDNRGRAEEARGALLAP</sequence>
<dbReference type="OrthoDB" id="9781481at2"/>
<evidence type="ECO:0000259" key="2">
    <source>
        <dbReference type="SMART" id="SM00382"/>
    </source>
</evidence>
<dbReference type="InterPro" id="IPR027417">
    <property type="entry name" value="P-loop_NTPase"/>
</dbReference>
<dbReference type="SUPFAM" id="SSF52540">
    <property type="entry name" value="P-loop containing nucleoside triphosphate hydrolases"/>
    <property type="match status" value="1"/>
</dbReference>
<gene>
    <name evidence="3" type="ORF">E0493_22550</name>
</gene>
<evidence type="ECO:0000313" key="4">
    <source>
        <dbReference type="Proteomes" id="UP000460715"/>
    </source>
</evidence>
<name>A0A845BLV7_9PROT</name>
<comment type="caution">
    <text evidence="3">The sequence shown here is derived from an EMBL/GenBank/DDBJ whole genome shotgun (WGS) entry which is preliminary data.</text>
</comment>
<evidence type="ECO:0000256" key="1">
    <source>
        <dbReference type="SAM" id="MobiDB-lite"/>
    </source>
</evidence>
<dbReference type="EMBL" id="SNVJ01000046">
    <property type="protein sequence ID" value="MXP66122.1"/>
    <property type="molecule type" value="Genomic_DNA"/>
</dbReference>
<accession>A0A845BLV7</accession>
<dbReference type="PANTHER" id="PTHR37291:SF1">
    <property type="entry name" value="TYPE IV METHYL-DIRECTED RESTRICTION ENZYME ECOKMCRB SUBUNIT"/>
    <property type="match status" value="1"/>
</dbReference>
<feature type="domain" description="AAA+ ATPase" evidence="2">
    <location>
        <begin position="445"/>
        <end position="612"/>
    </location>
</feature>
<dbReference type="SMART" id="SM00382">
    <property type="entry name" value="AAA"/>
    <property type="match status" value="1"/>
</dbReference>